<evidence type="ECO:0000256" key="7">
    <source>
        <dbReference type="SAM" id="MobiDB-lite"/>
    </source>
</evidence>
<evidence type="ECO:0000256" key="8">
    <source>
        <dbReference type="SAM" id="Phobius"/>
    </source>
</evidence>
<dbReference type="Pfam" id="PF07690">
    <property type="entry name" value="MFS_1"/>
    <property type="match status" value="1"/>
</dbReference>
<protein>
    <submittedName>
        <fullName evidence="10">MFS transporter</fullName>
    </submittedName>
</protein>
<feature type="transmembrane region" description="Helical" evidence="8">
    <location>
        <begin position="235"/>
        <end position="261"/>
    </location>
</feature>
<dbReference type="AlphaFoldDB" id="A0A2W4LPX8"/>
<feature type="transmembrane region" description="Helical" evidence="8">
    <location>
        <begin position="121"/>
        <end position="145"/>
    </location>
</feature>
<evidence type="ECO:0000256" key="4">
    <source>
        <dbReference type="ARBA" id="ARBA00022692"/>
    </source>
</evidence>
<dbReference type="EMBL" id="QGUI01000141">
    <property type="protein sequence ID" value="PZM99683.1"/>
    <property type="molecule type" value="Genomic_DNA"/>
</dbReference>
<keyword evidence="6 8" id="KW-0472">Membrane</keyword>
<dbReference type="InterPro" id="IPR011701">
    <property type="entry name" value="MFS"/>
</dbReference>
<comment type="caution">
    <text evidence="10">The sequence shown here is derived from an EMBL/GenBank/DDBJ whole genome shotgun (WGS) entry which is preliminary data.</text>
</comment>
<feature type="transmembrane region" description="Helical" evidence="8">
    <location>
        <begin position="31"/>
        <end position="55"/>
    </location>
</feature>
<keyword evidence="4 8" id="KW-0812">Transmembrane</keyword>
<name>A0A2W4LPX8_9PSEU</name>
<dbReference type="CDD" id="cd17325">
    <property type="entry name" value="MFS_MdtG_SLC18_like"/>
    <property type="match status" value="1"/>
</dbReference>
<reference evidence="10" key="1">
    <citation type="submission" date="2018-05" db="EMBL/GenBank/DDBJ databases">
        <authorList>
            <person name="Lanie J.A."/>
            <person name="Ng W.-L."/>
            <person name="Kazmierczak K.M."/>
            <person name="Andrzejewski T.M."/>
            <person name="Davidsen T.M."/>
            <person name="Wayne K.J."/>
            <person name="Tettelin H."/>
            <person name="Glass J.I."/>
            <person name="Rusch D."/>
            <person name="Podicherti R."/>
            <person name="Tsui H.-C.T."/>
            <person name="Winkler M.E."/>
        </authorList>
    </citation>
    <scope>NUCLEOTIDE SEQUENCE</scope>
    <source>
        <strain evidence="10">ZC4RG45</strain>
    </source>
</reference>
<feature type="transmembrane region" description="Helical" evidence="8">
    <location>
        <begin position="96"/>
        <end position="115"/>
    </location>
</feature>
<dbReference type="PANTHER" id="PTHR42718:SF9">
    <property type="entry name" value="MAJOR FACILITATOR SUPERFAMILY MULTIDRUG TRANSPORTER MFSC"/>
    <property type="match status" value="1"/>
</dbReference>
<gene>
    <name evidence="10" type="ORF">DIU77_05225</name>
</gene>
<organism evidence="10">
    <name type="scientific">Thermocrispum agreste</name>
    <dbReference type="NCBI Taxonomy" id="37925"/>
    <lineage>
        <taxon>Bacteria</taxon>
        <taxon>Bacillati</taxon>
        <taxon>Actinomycetota</taxon>
        <taxon>Actinomycetes</taxon>
        <taxon>Pseudonocardiales</taxon>
        <taxon>Pseudonocardiaceae</taxon>
        <taxon>Thermocrispum</taxon>
    </lineage>
</organism>
<dbReference type="PRINTS" id="PR01035">
    <property type="entry name" value="TCRTETA"/>
</dbReference>
<dbReference type="InterPro" id="IPR036259">
    <property type="entry name" value="MFS_trans_sf"/>
</dbReference>
<dbReference type="GO" id="GO:0022857">
    <property type="term" value="F:transmembrane transporter activity"/>
    <property type="evidence" value="ECO:0007669"/>
    <property type="project" value="InterPro"/>
</dbReference>
<feature type="transmembrane region" description="Helical" evidence="8">
    <location>
        <begin position="298"/>
        <end position="315"/>
    </location>
</feature>
<dbReference type="GO" id="GO:0005886">
    <property type="term" value="C:plasma membrane"/>
    <property type="evidence" value="ECO:0007669"/>
    <property type="project" value="UniProtKB-SubCell"/>
</dbReference>
<dbReference type="Gene3D" id="1.20.1720.10">
    <property type="entry name" value="Multidrug resistance protein D"/>
    <property type="match status" value="1"/>
</dbReference>
<evidence type="ECO:0000313" key="10">
    <source>
        <dbReference type="EMBL" id="PZM99683.1"/>
    </source>
</evidence>
<dbReference type="InterPro" id="IPR005829">
    <property type="entry name" value="Sugar_transporter_CS"/>
</dbReference>
<dbReference type="InterPro" id="IPR001958">
    <property type="entry name" value="Tet-R_TetA/multi-R_MdtG-like"/>
</dbReference>
<comment type="subcellular location">
    <subcellularLocation>
        <location evidence="1">Cell membrane</location>
        <topology evidence="1">Multi-pass membrane protein</topology>
    </subcellularLocation>
</comment>
<dbReference type="PANTHER" id="PTHR42718">
    <property type="entry name" value="MAJOR FACILITATOR SUPERFAMILY MULTIDRUG TRANSPORTER MFSC"/>
    <property type="match status" value="1"/>
</dbReference>
<evidence type="ECO:0000256" key="3">
    <source>
        <dbReference type="ARBA" id="ARBA00022448"/>
    </source>
</evidence>
<evidence type="ECO:0000259" key="9">
    <source>
        <dbReference type="PROSITE" id="PS50850"/>
    </source>
</evidence>
<feature type="region of interest" description="Disordered" evidence="7">
    <location>
        <begin position="409"/>
        <end position="434"/>
    </location>
</feature>
<feature type="transmembrane region" description="Helical" evidence="8">
    <location>
        <begin position="385"/>
        <end position="404"/>
    </location>
</feature>
<sequence>MLASVSVANQGGSVSTTTQPQLGYRALPREVWVLVSANVLIAAGFGLVAPAIPVFAKSFDVGISAASLVVSAFAGARLVFAPATGPLITKLGERKVYLWGLIIVAVSTGAAGFAQTYTQLVVFRGLGGIGSTMFTVSAVALLIHLTPPPLRGRASGLFGAGFLTGNVVGPLGGSGLMTISLRAPFLIYAALLVVATFLVWLLLRKSTLIGRVDAETAPAVTIGQALRNHAYRASLLTNFAFGWFVFGVRVALLPLFIVQVLHEREELSGIAFGVYAAVNVLALLPTGRLADRIGRKPLILAGLVVASAGTVWLGLTTSVVEMLLASAVAGIGTGVLTPPNQAAVADIVGSKGRGGPVLATFQMAADVGAIIGPYVAGLIAEGSTYGWAFGLTGALTLLAAVVWLPAPETLPRDPEEPHHPTPEQACELEAQEAR</sequence>
<feature type="transmembrane region" description="Helical" evidence="8">
    <location>
        <begin position="267"/>
        <end position="286"/>
    </location>
</feature>
<dbReference type="Gene3D" id="1.20.1250.20">
    <property type="entry name" value="MFS general substrate transporter like domains"/>
    <property type="match status" value="1"/>
</dbReference>
<evidence type="ECO:0000256" key="1">
    <source>
        <dbReference type="ARBA" id="ARBA00004651"/>
    </source>
</evidence>
<feature type="compositionally biased region" description="Basic and acidic residues" evidence="7">
    <location>
        <begin position="410"/>
        <end position="421"/>
    </location>
</feature>
<dbReference type="PROSITE" id="PS00216">
    <property type="entry name" value="SUGAR_TRANSPORT_1"/>
    <property type="match status" value="1"/>
</dbReference>
<proteinExistence type="inferred from homology"/>
<feature type="transmembrane region" description="Helical" evidence="8">
    <location>
        <begin position="157"/>
        <end position="179"/>
    </location>
</feature>
<dbReference type="STRING" id="1111738.GCA_000427905_00044"/>
<dbReference type="SUPFAM" id="SSF103473">
    <property type="entry name" value="MFS general substrate transporter"/>
    <property type="match status" value="1"/>
</dbReference>
<dbReference type="PROSITE" id="PS50850">
    <property type="entry name" value="MFS"/>
    <property type="match status" value="1"/>
</dbReference>
<feature type="transmembrane region" description="Helical" evidence="8">
    <location>
        <begin position="61"/>
        <end position="84"/>
    </location>
</feature>
<evidence type="ECO:0000256" key="2">
    <source>
        <dbReference type="ARBA" id="ARBA00007520"/>
    </source>
</evidence>
<accession>A0A2W4LPX8</accession>
<keyword evidence="3" id="KW-0813">Transport</keyword>
<feature type="transmembrane region" description="Helical" evidence="8">
    <location>
        <begin position="185"/>
        <end position="203"/>
    </location>
</feature>
<dbReference type="InterPro" id="IPR020846">
    <property type="entry name" value="MFS_dom"/>
</dbReference>
<evidence type="ECO:0000256" key="6">
    <source>
        <dbReference type="ARBA" id="ARBA00023136"/>
    </source>
</evidence>
<evidence type="ECO:0000256" key="5">
    <source>
        <dbReference type="ARBA" id="ARBA00022989"/>
    </source>
</evidence>
<feature type="domain" description="Major facilitator superfamily (MFS) profile" evidence="9">
    <location>
        <begin position="30"/>
        <end position="411"/>
    </location>
</feature>
<comment type="similarity">
    <text evidence="2">Belongs to the major facilitator superfamily. TCR/Tet family.</text>
</comment>
<keyword evidence="5 8" id="KW-1133">Transmembrane helix</keyword>